<sequence length="191" mass="21322">MVGRKPDSKVMDDETKGLLYEGASISQLGRLFGMDNRTVTAKLGTKLQPNGKRAGHPIYSVKDAAPFLVEQDISLDDLEKVAAYVQQLDPSRLPRMLTKEFWQAMTNKQRYEEKAGDLWPTERVIEVFGDLAKTVRMPLVLARDTINNQVELTPRQHQILSEIIDGILEDLHAAVVKQCGSRAAPADDHGL</sequence>
<name>A0AAQ1KJ54_9PSED</name>
<comment type="caution">
    <text evidence="1">The sequence shown here is derived from an EMBL/GenBank/DDBJ whole genome shotgun (WGS) entry which is preliminary data.</text>
</comment>
<reference evidence="1 2" key="1">
    <citation type="submission" date="2016-10" db="EMBL/GenBank/DDBJ databases">
        <authorList>
            <person name="Varghese N."/>
            <person name="Submissions S."/>
        </authorList>
    </citation>
    <scope>NUCLEOTIDE SEQUENCE [LARGE SCALE GENOMIC DNA]</scope>
    <source>
        <strain evidence="1 2">LMG 18378</strain>
    </source>
</reference>
<evidence type="ECO:0000313" key="2">
    <source>
        <dbReference type="Proteomes" id="UP000183385"/>
    </source>
</evidence>
<protein>
    <recommendedName>
        <fullName evidence="3">DUF1441 domain-containing protein</fullName>
    </recommendedName>
</protein>
<evidence type="ECO:0000313" key="1">
    <source>
        <dbReference type="EMBL" id="SFD52203.1"/>
    </source>
</evidence>
<gene>
    <name evidence="1" type="ORF">SAMN05216577_12827</name>
</gene>
<organism evidence="1 2">
    <name type="scientific">Pseudomonas citronellolis</name>
    <dbReference type="NCBI Taxonomy" id="53408"/>
    <lineage>
        <taxon>Bacteria</taxon>
        <taxon>Pseudomonadati</taxon>
        <taxon>Pseudomonadota</taxon>
        <taxon>Gammaproteobacteria</taxon>
        <taxon>Pseudomonadales</taxon>
        <taxon>Pseudomonadaceae</taxon>
        <taxon>Pseudomonas</taxon>
    </lineage>
</organism>
<evidence type="ECO:0008006" key="3">
    <source>
        <dbReference type="Google" id="ProtNLM"/>
    </source>
</evidence>
<keyword evidence="2" id="KW-1185">Reference proteome</keyword>
<dbReference type="AlphaFoldDB" id="A0AAQ1KJ54"/>
<proteinExistence type="predicted"/>
<accession>A0AAQ1KJ54</accession>
<dbReference type="EMBL" id="FOLS01000028">
    <property type="protein sequence ID" value="SFD52203.1"/>
    <property type="molecule type" value="Genomic_DNA"/>
</dbReference>
<dbReference type="Proteomes" id="UP000183385">
    <property type="component" value="Unassembled WGS sequence"/>
</dbReference>